<dbReference type="HOGENOM" id="CLU_127592_4_0_1"/>
<organism evidence="2 3">
    <name type="scientific">Cyphellophora europaea (strain CBS 101466)</name>
    <name type="common">Phialophora europaea</name>
    <dbReference type="NCBI Taxonomy" id="1220924"/>
    <lineage>
        <taxon>Eukaryota</taxon>
        <taxon>Fungi</taxon>
        <taxon>Dikarya</taxon>
        <taxon>Ascomycota</taxon>
        <taxon>Pezizomycotina</taxon>
        <taxon>Eurotiomycetes</taxon>
        <taxon>Chaetothyriomycetidae</taxon>
        <taxon>Chaetothyriales</taxon>
        <taxon>Cyphellophoraceae</taxon>
        <taxon>Cyphellophora</taxon>
    </lineage>
</organism>
<dbReference type="STRING" id="1220924.W2RRZ8"/>
<dbReference type="SUPFAM" id="SSF54593">
    <property type="entry name" value="Glyoxalase/Bleomycin resistance protein/Dihydroxybiphenyl dioxygenase"/>
    <property type="match status" value="1"/>
</dbReference>
<dbReference type="PANTHER" id="PTHR33993">
    <property type="entry name" value="GLYOXALASE-RELATED"/>
    <property type="match status" value="1"/>
</dbReference>
<dbReference type="AlphaFoldDB" id="W2RRZ8"/>
<keyword evidence="3" id="KW-1185">Reference proteome</keyword>
<dbReference type="InterPro" id="IPR037523">
    <property type="entry name" value="VOC_core"/>
</dbReference>
<dbReference type="InterPro" id="IPR052164">
    <property type="entry name" value="Anthracycline_SecMetBiosynth"/>
</dbReference>
<dbReference type="CDD" id="cd07247">
    <property type="entry name" value="SgaA_N_like"/>
    <property type="match status" value="1"/>
</dbReference>
<dbReference type="InterPro" id="IPR029068">
    <property type="entry name" value="Glyas_Bleomycin-R_OHBP_Dase"/>
</dbReference>
<name>W2RRZ8_CYPE1</name>
<dbReference type="InParanoid" id="W2RRZ8"/>
<gene>
    <name evidence="2" type="ORF">HMPREF1541_06538</name>
</gene>
<dbReference type="PROSITE" id="PS51819">
    <property type="entry name" value="VOC"/>
    <property type="match status" value="1"/>
</dbReference>
<sequence>MAESWTPPAHGTPCWINLFATDVLRARKFYEEVFGWKFRDSITTMDGREEDPNEIVHFSLGPTSPGGGITKVQAEDFLRTQGKGSPVIYLMVDELKSTIEKVVAAGGKKMTEAEPEGTRAYMQHYEDTEGNYGGLYMLKKDFR</sequence>
<evidence type="ECO:0000313" key="2">
    <source>
        <dbReference type="EMBL" id="ETN38503.1"/>
    </source>
</evidence>
<dbReference type="OrthoDB" id="447346at2759"/>
<reference evidence="2 3" key="1">
    <citation type="submission" date="2013-03" db="EMBL/GenBank/DDBJ databases">
        <title>The Genome Sequence of Phialophora europaea CBS 101466.</title>
        <authorList>
            <consortium name="The Broad Institute Genomics Platform"/>
            <person name="Cuomo C."/>
            <person name="de Hoog S."/>
            <person name="Gorbushina A."/>
            <person name="Walker B."/>
            <person name="Young S.K."/>
            <person name="Zeng Q."/>
            <person name="Gargeya S."/>
            <person name="Fitzgerald M."/>
            <person name="Haas B."/>
            <person name="Abouelleil A."/>
            <person name="Allen A.W."/>
            <person name="Alvarado L."/>
            <person name="Arachchi H.M."/>
            <person name="Berlin A.M."/>
            <person name="Chapman S.B."/>
            <person name="Gainer-Dewar J."/>
            <person name="Goldberg J."/>
            <person name="Griggs A."/>
            <person name="Gujja S."/>
            <person name="Hansen M."/>
            <person name="Howarth C."/>
            <person name="Imamovic A."/>
            <person name="Ireland A."/>
            <person name="Larimer J."/>
            <person name="McCowan C."/>
            <person name="Murphy C."/>
            <person name="Pearson M."/>
            <person name="Poon T.W."/>
            <person name="Priest M."/>
            <person name="Roberts A."/>
            <person name="Saif S."/>
            <person name="Shea T."/>
            <person name="Sisk P."/>
            <person name="Sykes S."/>
            <person name="Wortman J."/>
            <person name="Nusbaum C."/>
            <person name="Birren B."/>
        </authorList>
    </citation>
    <scope>NUCLEOTIDE SEQUENCE [LARGE SCALE GENOMIC DNA]</scope>
    <source>
        <strain evidence="2 3">CBS 101466</strain>
    </source>
</reference>
<dbReference type="RefSeq" id="XP_008719092.1">
    <property type="nucleotide sequence ID" value="XM_008720870.1"/>
</dbReference>
<proteinExistence type="predicted"/>
<evidence type="ECO:0000259" key="1">
    <source>
        <dbReference type="PROSITE" id="PS51819"/>
    </source>
</evidence>
<dbReference type="Proteomes" id="UP000030752">
    <property type="component" value="Unassembled WGS sequence"/>
</dbReference>
<feature type="domain" description="VOC" evidence="1">
    <location>
        <begin position="12"/>
        <end position="138"/>
    </location>
</feature>
<accession>W2RRZ8</accession>
<dbReference type="VEuPathDB" id="FungiDB:HMPREF1541_06538"/>
<dbReference type="InterPro" id="IPR004360">
    <property type="entry name" value="Glyas_Fos-R_dOase_dom"/>
</dbReference>
<dbReference type="Pfam" id="PF00903">
    <property type="entry name" value="Glyoxalase"/>
    <property type="match status" value="1"/>
</dbReference>
<evidence type="ECO:0000313" key="3">
    <source>
        <dbReference type="Proteomes" id="UP000030752"/>
    </source>
</evidence>
<protein>
    <recommendedName>
        <fullName evidence="1">VOC domain-containing protein</fullName>
    </recommendedName>
</protein>
<dbReference type="Gene3D" id="3.10.180.10">
    <property type="entry name" value="2,3-Dihydroxybiphenyl 1,2-Dioxygenase, domain 1"/>
    <property type="match status" value="1"/>
</dbReference>
<dbReference type="GeneID" id="19973877"/>
<dbReference type="eggNOG" id="ENOG502SCQY">
    <property type="taxonomic scope" value="Eukaryota"/>
</dbReference>
<dbReference type="EMBL" id="KB822722">
    <property type="protein sequence ID" value="ETN38503.1"/>
    <property type="molecule type" value="Genomic_DNA"/>
</dbReference>